<protein>
    <submittedName>
        <fullName evidence="3">Uncharacterized protein</fullName>
    </submittedName>
</protein>
<evidence type="ECO:0000256" key="2">
    <source>
        <dbReference type="SAM" id="Phobius"/>
    </source>
</evidence>
<accession>A0A518CS50</accession>
<sequence length="105" mass="12190">MYDSLQFVTQRLFFIILAISFPFSGQLSVQFTLYELAEVETLQERGEIRRTENGTDRNRRSLPPRVARGTSDGFRPDSLTNKRQHPNRIYDGHRLFTGDVAPLRC</sequence>
<dbReference type="AlphaFoldDB" id="A0A518CS50"/>
<feature type="transmembrane region" description="Helical" evidence="2">
    <location>
        <begin position="12"/>
        <end position="34"/>
    </location>
</feature>
<dbReference type="RefSeq" id="WP_144997900.1">
    <property type="nucleotide sequence ID" value="NZ_CP036281.1"/>
</dbReference>
<dbReference type="Proteomes" id="UP000317178">
    <property type="component" value="Chromosome"/>
</dbReference>
<keyword evidence="4" id="KW-1185">Reference proteome</keyword>
<feature type="compositionally biased region" description="Basic and acidic residues" evidence="1">
    <location>
        <begin position="45"/>
        <end position="59"/>
    </location>
</feature>
<evidence type="ECO:0000256" key="1">
    <source>
        <dbReference type="SAM" id="MobiDB-lite"/>
    </source>
</evidence>
<keyword evidence="2" id="KW-1133">Transmembrane helix</keyword>
<evidence type="ECO:0000313" key="4">
    <source>
        <dbReference type="Proteomes" id="UP000317178"/>
    </source>
</evidence>
<name>A0A518CS50_9PLAN</name>
<proteinExistence type="predicted"/>
<feature type="region of interest" description="Disordered" evidence="1">
    <location>
        <begin position="45"/>
        <end position="85"/>
    </location>
</feature>
<evidence type="ECO:0000313" key="3">
    <source>
        <dbReference type="EMBL" id="QDU82045.1"/>
    </source>
</evidence>
<gene>
    <name evidence="3" type="ORF">Pla110_38000</name>
</gene>
<dbReference type="EMBL" id="CP036281">
    <property type="protein sequence ID" value="QDU82045.1"/>
    <property type="molecule type" value="Genomic_DNA"/>
</dbReference>
<organism evidence="3 4">
    <name type="scientific">Polystyrenella longa</name>
    <dbReference type="NCBI Taxonomy" id="2528007"/>
    <lineage>
        <taxon>Bacteria</taxon>
        <taxon>Pseudomonadati</taxon>
        <taxon>Planctomycetota</taxon>
        <taxon>Planctomycetia</taxon>
        <taxon>Planctomycetales</taxon>
        <taxon>Planctomycetaceae</taxon>
        <taxon>Polystyrenella</taxon>
    </lineage>
</organism>
<keyword evidence="2" id="KW-0812">Transmembrane</keyword>
<dbReference type="KEGG" id="plon:Pla110_38000"/>
<keyword evidence="2" id="KW-0472">Membrane</keyword>
<reference evidence="3 4" key="1">
    <citation type="submission" date="2019-02" db="EMBL/GenBank/DDBJ databases">
        <title>Deep-cultivation of Planctomycetes and their phenomic and genomic characterization uncovers novel biology.</title>
        <authorList>
            <person name="Wiegand S."/>
            <person name="Jogler M."/>
            <person name="Boedeker C."/>
            <person name="Pinto D."/>
            <person name="Vollmers J."/>
            <person name="Rivas-Marin E."/>
            <person name="Kohn T."/>
            <person name="Peeters S.H."/>
            <person name="Heuer A."/>
            <person name="Rast P."/>
            <person name="Oberbeckmann S."/>
            <person name="Bunk B."/>
            <person name="Jeske O."/>
            <person name="Meyerdierks A."/>
            <person name="Storesund J.E."/>
            <person name="Kallscheuer N."/>
            <person name="Luecker S."/>
            <person name="Lage O.M."/>
            <person name="Pohl T."/>
            <person name="Merkel B.J."/>
            <person name="Hornburger P."/>
            <person name="Mueller R.-W."/>
            <person name="Bruemmer F."/>
            <person name="Labrenz M."/>
            <person name="Spormann A.M."/>
            <person name="Op den Camp H."/>
            <person name="Overmann J."/>
            <person name="Amann R."/>
            <person name="Jetten M.S.M."/>
            <person name="Mascher T."/>
            <person name="Medema M.H."/>
            <person name="Devos D.P."/>
            <person name="Kaster A.-K."/>
            <person name="Ovreas L."/>
            <person name="Rohde M."/>
            <person name="Galperin M.Y."/>
            <person name="Jogler C."/>
        </authorList>
    </citation>
    <scope>NUCLEOTIDE SEQUENCE [LARGE SCALE GENOMIC DNA]</scope>
    <source>
        <strain evidence="3 4">Pla110</strain>
    </source>
</reference>